<dbReference type="SUPFAM" id="SSF51338">
    <property type="entry name" value="Composite domain of metallo-dependent hydrolases"/>
    <property type="match status" value="1"/>
</dbReference>
<gene>
    <name evidence="10" type="ORF">SAMN05444354_10653</name>
</gene>
<feature type="binding site" evidence="7">
    <location>
        <position position="232"/>
    </location>
    <ligand>
        <name>substrate</name>
    </ligand>
</feature>
<feature type="binding site" evidence="7">
    <location>
        <begin position="224"/>
        <end position="225"/>
    </location>
    <ligand>
        <name>substrate</name>
    </ligand>
</feature>
<evidence type="ECO:0000256" key="1">
    <source>
        <dbReference type="ARBA" id="ARBA00010716"/>
    </source>
</evidence>
<feature type="active site" description="Proton donor/acceptor" evidence="6">
    <location>
        <position position="279"/>
    </location>
</feature>
<dbReference type="NCBIfam" id="TIGR00221">
    <property type="entry name" value="nagA"/>
    <property type="match status" value="1"/>
</dbReference>
<evidence type="ECO:0000256" key="7">
    <source>
        <dbReference type="PIRSR" id="PIRSR038994-2"/>
    </source>
</evidence>
<dbReference type="OrthoDB" id="9776488at2"/>
<dbReference type="SUPFAM" id="SSF51556">
    <property type="entry name" value="Metallo-dependent hydrolases"/>
    <property type="match status" value="1"/>
</dbReference>
<dbReference type="AlphaFoldDB" id="A0A1H7QA59"/>
<feature type="binding site" evidence="7">
    <location>
        <position position="141"/>
    </location>
    <ligand>
        <name>substrate</name>
    </ligand>
</feature>
<feature type="binding site" evidence="8">
    <location>
        <position position="200"/>
    </location>
    <ligand>
        <name>Zn(2+)</name>
        <dbReference type="ChEBI" id="CHEBI:29105"/>
    </ligand>
</feature>
<keyword evidence="2 8" id="KW-0479">Metal-binding</keyword>
<dbReference type="InterPro" id="IPR003764">
    <property type="entry name" value="GlcNAc_6-P_deAcase"/>
</dbReference>
<evidence type="ECO:0000256" key="4">
    <source>
        <dbReference type="ARBA" id="ARBA00023277"/>
    </source>
</evidence>
<evidence type="ECO:0000313" key="10">
    <source>
        <dbReference type="EMBL" id="SEL44375.1"/>
    </source>
</evidence>
<organism evidence="10 11">
    <name type="scientific">Stigmatella aurantiaca</name>
    <dbReference type="NCBI Taxonomy" id="41"/>
    <lineage>
        <taxon>Bacteria</taxon>
        <taxon>Pseudomonadati</taxon>
        <taxon>Myxococcota</taxon>
        <taxon>Myxococcia</taxon>
        <taxon>Myxococcales</taxon>
        <taxon>Cystobacterineae</taxon>
        <taxon>Archangiaceae</taxon>
        <taxon>Stigmatella</taxon>
    </lineage>
</organism>
<protein>
    <submittedName>
        <fullName evidence="10">N-acetylglucosamine 6-phosphate deacetylase</fullName>
    </submittedName>
</protein>
<evidence type="ECO:0000313" key="11">
    <source>
        <dbReference type="Proteomes" id="UP000182719"/>
    </source>
</evidence>
<dbReference type="Pfam" id="PF01979">
    <property type="entry name" value="Amidohydro_1"/>
    <property type="match status" value="1"/>
</dbReference>
<dbReference type="Pfam" id="PF22643">
    <property type="entry name" value="NagA_N"/>
    <property type="match status" value="1"/>
</dbReference>
<feature type="binding site" evidence="7">
    <location>
        <position position="256"/>
    </location>
    <ligand>
        <name>substrate</name>
    </ligand>
</feature>
<evidence type="ECO:0000256" key="2">
    <source>
        <dbReference type="ARBA" id="ARBA00022723"/>
    </source>
</evidence>
<dbReference type="PANTHER" id="PTHR11113">
    <property type="entry name" value="N-ACETYLGLUCOSAMINE-6-PHOSPHATE DEACETYLASE"/>
    <property type="match status" value="1"/>
</dbReference>
<keyword evidence="4 5" id="KW-0119">Carbohydrate metabolism</keyword>
<feature type="binding site" evidence="8">
    <location>
        <position position="130"/>
    </location>
    <ligand>
        <name>Zn(2+)</name>
        <dbReference type="ChEBI" id="CHEBI:29105"/>
    </ligand>
</feature>
<dbReference type="InterPro" id="IPR032466">
    <property type="entry name" value="Metal_Hydrolase"/>
</dbReference>
<dbReference type="PANTHER" id="PTHR11113:SF14">
    <property type="entry name" value="N-ACETYLGLUCOSAMINE-6-PHOSPHATE DEACETYLASE"/>
    <property type="match status" value="1"/>
</dbReference>
<evidence type="ECO:0000256" key="3">
    <source>
        <dbReference type="ARBA" id="ARBA00022801"/>
    </source>
</evidence>
<feature type="binding site" evidence="8">
    <location>
        <position position="221"/>
    </location>
    <ligand>
        <name>Zn(2+)</name>
        <dbReference type="ChEBI" id="CHEBI:29105"/>
    </ligand>
</feature>
<dbReference type="EMBL" id="FOAP01000006">
    <property type="protein sequence ID" value="SEL44375.1"/>
    <property type="molecule type" value="Genomic_DNA"/>
</dbReference>
<evidence type="ECO:0000256" key="8">
    <source>
        <dbReference type="PIRSR" id="PIRSR038994-3"/>
    </source>
</evidence>
<proteinExistence type="inferred from homology"/>
<accession>A0A1H7QA59</accession>
<comment type="cofactor">
    <cofactor evidence="8">
        <name>a divalent metal cation</name>
        <dbReference type="ChEBI" id="CHEBI:60240"/>
    </cofactor>
    <text evidence="8">Binds 1 divalent metal cation per subunit.</text>
</comment>
<evidence type="ECO:0000256" key="6">
    <source>
        <dbReference type="PIRSR" id="PIRSR038994-1"/>
    </source>
</evidence>
<name>A0A1H7QA59_STIAU</name>
<dbReference type="Proteomes" id="UP000182719">
    <property type="component" value="Unassembled WGS sequence"/>
</dbReference>
<dbReference type="CDD" id="cd00854">
    <property type="entry name" value="NagA"/>
    <property type="match status" value="1"/>
</dbReference>
<evidence type="ECO:0000259" key="9">
    <source>
        <dbReference type="Pfam" id="PF01979"/>
    </source>
</evidence>
<keyword evidence="3 5" id="KW-0378">Hydrolase</keyword>
<dbReference type="Gene3D" id="3.20.20.140">
    <property type="entry name" value="Metal-dependent hydrolases"/>
    <property type="match status" value="1"/>
</dbReference>
<dbReference type="Gene3D" id="2.30.40.10">
    <property type="entry name" value="Urease, subunit C, domain 1"/>
    <property type="match status" value="1"/>
</dbReference>
<sequence length="387" mass="40962">MKRVLTGARLFTGERMLEGHVLVLDGARISAVLPASAAPADAEVVRLPSDAVLAPGFIDAQVNGAGGVLFNDTPTAEAALAIAAAVRRSGTTGVLPTFITDAKAPMQRACEAALEAVSRPASGVLGIHLEGPFISQERPGVHEPRFIRTPDTSDIEYLTALSGRLATLGGRVVLTLAPERVEDAVIRRLAASGMVVAAGHTAASYERTREALEAGLRGFTHLGNAMPPVNNRQPGPVLAGMDSESAWCGIILDGIHVHPALLRLLLKSKPSGKVFLVTDAMPPVGTDADSFTLYGHTILRRDGRLVTETGTLAGADIDMAMSVRNAVQLLGLSLEESLRMASLYPAFFLGLDEYVGRLASGYRADLTLLRPDFKVLATWVGGQDQWY</sequence>
<evidence type="ECO:0000256" key="5">
    <source>
        <dbReference type="PIRNR" id="PIRNR038994"/>
    </source>
</evidence>
<reference evidence="11" key="1">
    <citation type="submission" date="2016-10" db="EMBL/GenBank/DDBJ databases">
        <authorList>
            <person name="Varghese N."/>
            <person name="Submissions S."/>
        </authorList>
    </citation>
    <scope>NUCLEOTIDE SEQUENCE [LARGE SCALE GENOMIC DNA]</scope>
    <source>
        <strain evidence="11">DSM 17044</strain>
    </source>
</reference>
<feature type="binding site" evidence="7">
    <location>
        <begin position="312"/>
        <end position="314"/>
    </location>
    <ligand>
        <name>substrate</name>
    </ligand>
</feature>
<dbReference type="GO" id="GO:0006046">
    <property type="term" value="P:N-acetylglucosamine catabolic process"/>
    <property type="evidence" value="ECO:0007669"/>
    <property type="project" value="TreeGrafter"/>
</dbReference>
<dbReference type="InterPro" id="IPR006680">
    <property type="entry name" value="Amidohydro-rel"/>
</dbReference>
<comment type="similarity">
    <text evidence="1 5">Belongs to the metallo-dependent hydrolases superfamily. NagA family.</text>
</comment>
<dbReference type="RefSeq" id="WP_075006766.1">
    <property type="nucleotide sequence ID" value="NZ_FOAP01000006.1"/>
</dbReference>
<dbReference type="GO" id="GO:0046872">
    <property type="term" value="F:metal ion binding"/>
    <property type="evidence" value="ECO:0007669"/>
    <property type="project" value="UniProtKB-KW"/>
</dbReference>
<keyword evidence="11" id="KW-1185">Reference proteome</keyword>
<dbReference type="PIRSF" id="PIRSF038994">
    <property type="entry name" value="NagA"/>
    <property type="match status" value="1"/>
</dbReference>
<feature type="domain" description="Amidohydrolase-related" evidence="9">
    <location>
        <begin position="53"/>
        <end position="383"/>
    </location>
</feature>
<dbReference type="GO" id="GO:0008448">
    <property type="term" value="F:N-acetylglucosamine-6-phosphate deacetylase activity"/>
    <property type="evidence" value="ECO:0007669"/>
    <property type="project" value="InterPro"/>
</dbReference>
<dbReference type="InterPro" id="IPR011059">
    <property type="entry name" value="Metal-dep_hydrolase_composite"/>
</dbReference>